<evidence type="ECO:0000313" key="1">
    <source>
        <dbReference type="EMBL" id="KKP07326.1"/>
    </source>
</evidence>
<gene>
    <name evidence="1" type="ORF">THAR02_00523</name>
</gene>
<comment type="caution">
    <text evidence="1">The sequence shown here is derived from an EMBL/GenBank/DDBJ whole genome shotgun (WGS) entry which is preliminary data.</text>
</comment>
<organism evidence="1 2">
    <name type="scientific">Trichoderma harzianum</name>
    <name type="common">Hypocrea lixii</name>
    <dbReference type="NCBI Taxonomy" id="5544"/>
    <lineage>
        <taxon>Eukaryota</taxon>
        <taxon>Fungi</taxon>
        <taxon>Dikarya</taxon>
        <taxon>Ascomycota</taxon>
        <taxon>Pezizomycotina</taxon>
        <taxon>Sordariomycetes</taxon>
        <taxon>Hypocreomycetidae</taxon>
        <taxon>Hypocreales</taxon>
        <taxon>Hypocreaceae</taxon>
        <taxon>Trichoderma</taxon>
    </lineage>
</organism>
<proteinExistence type="predicted"/>
<dbReference type="EMBL" id="JOKZ01000008">
    <property type="protein sequence ID" value="KKP07326.1"/>
    <property type="molecule type" value="Genomic_DNA"/>
</dbReference>
<reference evidence="2" key="1">
    <citation type="journal article" date="2015" name="Genome Announc.">
        <title>Draft whole-genome sequence of the biocontrol agent Trichoderma harzianum T6776.</title>
        <authorList>
            <person name="Baroncelli R."/>
            <person name="Piaggeschi G."/>
            <person name="Fiorini L."/>
            <person name="Bertolini E."/>
            <person name="Zapparata A."/>
            <person name="Pe M.E."/>
            <person name="Sarrocco S."/>
            <person name="Vannacci G."/>
        </authorList>
    </citation>
    <scope>NUCLEOTIDE SEQUENCE [LARGE SCALE GENOMIC DNA]</scope>
    <source>
        <strain evidence="2">T6776</strain>
    </source>
</reference>
<dbReference type="AlphaFoldDB" id="A0A0F9XRJ2"/>
<name>A0A0F9XRJ2_TRIHA</name>
<accession>A0A0F9XRJ2</accession>
<dbReference type="Proteomes" id="UP000034112">
    <property type="component" value="Unassembled WGS sequence"/>
</dbReference>
<protein>
    <submittedName>
        <fullName evidence="1">Uncharacterized protein</fullName>
    </submittedName>
</protein>
<dbReference type="OMA" id="TWTCWDV"/>
<sequence length="302" mass="34418">MPFLEHFEPTLSDVLVVRAMLSQAVILPELVGTIMDYAEYWARSSAKARPDFSIRAEQVGSGEFDFQGSTFLLRSFPIGLTDDVIGDEDGGFSRRFYQTEGIAAWPVEEEYDRKFFQQLIRNTSTHSNPVRKIVFRIRSHDQGWTTDERTGPFIDAKTWFEAGIERFDASHECERCPDIKKLPICKLRVVEPKLENSVSRNGVPGYRYGYSPRKGPREILRNKVASSEWAAYEVTWTCWDVVAPGSKEAQQAMEEGKGPMDGDGQFVRSLKLGDVVTVWGRAMHRGWVNVVDTVEMDVYWAL</sequence>
<dbReference type="OrthoDB" id="66095at2759"/>
<evidence type="ECO:0000313" key="2">
    <source>
        <dbReference type="Proteomes" id="UP000034112"/>
    </source>
</evidence>